<evidence type="ECO:0000313" key="9">
    <source>
        <dbReference type="EMBL" id="GAN65303.1"/>
    </source>
</evidence>
<evidence type="ECO:0000256" key="3">
    <source>
        <dbReference type="ARBA" id="ARBA00022475"/>
    </source>
</evidence>
<evidence type="ECO:0000256" key="1">
    <source>
        <dbReference type="ARBA" id="ARBA00004651"/>
    </source>
</evidence>
<feature type="transmembrane region" description="Helical" evidence="7">
    <location>
        <begin position="81"/>
        <end position="98"/>
    </location>
</feature>
<dbReference type="GO" id="GO:0022857">
    <property type="term" value="F:transmembrane transporter activity"/>
    <property type="evidence" value="ECO:0007669"/>
    <property type="project" value="InterPro"/>
</dbReference>
<dbReference type="PANTHER" id="PTHR30509">
    <property type="entry name" value="P-HYDROXYBENZOIC ACID EFFLUX PUMP SUBUNIT-RELATED"/>
    <property type="match status" value="1"/>
</dbReference>
<proteinExistence type="predicted"/>
<dbReference type="AlphaFoldDB" id="A0A2Z5ZJ34"/>
<dbReference type="Pfam" id="PF04632">
    <property type="entry name" value="FUSC"/>
    <property type="match status" value="1"/>
</dbReference>
<evidence type="ECO:0000256" key="5">
    <source>
        <dbReference type="ARBA" id="ARBA00022989"/>
    </source>
</evidence>
<accession>A0A0D6NI83</accession>
<organism evidence="8 11">
    <name type="scientific">Acetobacter orientalis</name>
    <dbReference type="NCBI Taxonomy" id="146474"/>
    <lineage>
        <taxon>Bacteria</taxon>
        <taxon>Pseudomonadati</taxon>
        <taxon>Pseudomonadota</taxon>
        <taxon>Alphaproteobacteria</taxon>
        <taxon>Acetobacterales</taxon>
        <taxon>Acetobacteraceae</taxon>
        <taxon>Acetobacter</taxon>
    </lineage>
</organism>
<keyword evidence="2" id="KW-0813">Transport</keyword>
<keyword evidence="10" id="KW-1185">Reference proteome</keyword>
<gene>
    <name evidence="9" type="ORF">Abor_007_051</name>
    <name evidence="8" type="ORF">AcetOrient_orf02644</name>
</gene>
<keyword evidence="3" id="KW-1003">Cell membrane</keyword>
<comment type="subcellular location">
    <subcellularLocation>
        <location evidence="1">Cell membrane</location>
        <topology evidence="1">Multi-pass membrane protein</topology>
    </subcellularLocation>
</comment>
<evidence type="ECO:0000313" key="11">
    <source>
        <dbReference type="Proteomes" id="UP000270034"/>
    </source>
</evidence>
<sequence length="356" mass="39605">MTHSNATTSAKRVHTPAFFFSLPWLGNATVRQTIRLLVSVALAGLVAWLTNLQEPAWALITAVIVTQSSITETMSSGRYQLVGTLIGAAASTVPITLMLLHWPLWLSFAVAFVPLSVLASWRPNTRMAVVTLMIATLFPTQDDPYLRPVERVLSILFGVGVSMLVSYVVLHEQARRDAFRNAAQTVRKIVEILEHGLKQDLDWPALQDLSDDCTTSLRKVQSAVEEARRERWKPLEQRDPMLAALPKTLRQLQMDSVVVARALMRPPKGVAAALPDQGEEDLRAGMKRGFDWIISRCEAEAVARTGEEYRVAAGIISALPREDDRDDEIVSFVLNILRADLITFIRLLGEDDTERA</sequence>
<dbReference type="EMBL" id="AP018515">
    <property type="protein sequence ID" value="BBC80117.1"/>
    <property type="molecule type" value="Genomic_DNA"/>
</dbReference>
<feature type="transmembrane region" description="Helical" evidence="7">
    <location>
        <begin position="152"/>
        <end position="170"/>
    </location>
</feature>
<reference evidence="8 11" key="2">
    <citation type="submission" date="2018-02" db="EMBL/GenBank/DDBJ databases">
        <title>Acetobacter orientalis genome.</title>
        <authorList>
            <person name="Nakashima N."/>
            <person name="Tamura T."/>
        </authorList>
    </citation>
    <scope>NUCLEOTIDE SEQUENCE [LARGE SCALE GENOMIC DNA]</scope>
    <source>
        <strain evidence="8 11">FAN1</strain>
    </source>
</reference>
<dbReference type="GO" id="GO:0005886">
    <property type="term" value="C:plasma membrane"/>
    <property type="evidence" value="ECO:0007669"/>
    <property type="project" value="UniProtKB-SubCell"/>
</dbReference>
<dbReference type="KEGG" id="aot:AcetOri_orf02644"/>
<evidence type="ECO:0000256" key="4">
    <source>
        <dbReference type="ARBA" id="ARBA00022692"/>
    </source>
</evidence>
<protein>
    <submittedName>
        <fullName evidence="8">FUSC family protein</fullName>
    </submittedName>
</protein>
<evidence type="ECO:0000313" key="8">
    <source>
        <dbReference type="EMBL" id="BBC80117.1"/>
    </source>
</evidence>
<reference evidence="9 10" key="1">
    <citation type="submission" date="2012-11" db="EMBL/GenBank/DDBJ databases">
        <title>Whole genome sequence of Acetobacter orientalis 21F-2.</title>
        <authorList>
            <person name="Azuma Y."/>
            <person name="Higashiura N."/>
            <person name="Hirakawa H."/>
            <person name="Matsushita K."/>
        </authorList>
    </citation>
    <scope>NUCLEOTIDE SEQUENCE [LARGE SCALE GENOMIC DNA]</scope>
    <source>
        <strain evidence="9 10">21F-2</strain>
    </source>
</reference>
<dbReference type="Proteomes" id="UP000032670">
    <property type="component" value="Unassembled WGS sequence"/>
</dbReference>
<keyword evidence="5 7" id="KW-1133">Transmembrane helix</keyword>
<dbReference type="RefSeq" id="WP_084594336.1">
    <property type="nucleotide sequence ID" value="NZ_BAMX01000007.1"/>
</dbReference>
<keyword evidence="6 7" id="KW-0472">Membrane</keyword>
<evidence type="ECO:0000256" key="2">
    <source>
        <dbReference type="ARBA" id="ARBA00022448"/>
    </source>
</evidence>
<dbReference type="EMBL" id="BAMX01000007">
    <property type="protein sequence ID" value="GAN65303.1"/>
    <property type="molecule type" value="Genomic_DNA"/>
</dbReference>
<evidence type="ECO:0000256" key="7">
    <source>
        <dbReference type="SAM" id="Phobius"/>
    </source>
</evidence>
<evidence type="ECO:0000256" key="6">
    <source>
        <dbReference type="ARBA" id="ARBA00023136"/>
    </source>
</evidence>
<dbReference type="STRING" id="1231341.Abor_007_051"/>
<dbReference type="InterPro" id="IPR006726">
    <property type="entry name" value="PHBA_efflux_AaeB/fusaric-R"/>
</dbReference>
<dbReference type="GeneID" id="76203451"/>
<accession>A0A2Z5ZJ34</accession>
<evidence type="ECO:0000313" key="10">
    <source>
        <dbReference type="Proteomes" id="UP000032670"/>
    </source>
</evidence>
<name>A0A2Z5ZJ34_9PROT</name>
<dbReference type="Proteomes" id="UP000270034">
    <property type="component" value="Chromosome"/>
</dbReference>
<dbReference type="PANTHER" id="PTHR30509:SF9">
    <property type="entry name" value="MULTIDRUG RESISTANCE PROTEIN MDTO"/>
    <property type="match status" value="1"/>
</dbReference>
<keyword evidence="4 7" id="KW-0812">Transmembrane</keyword>